<evidence type="ECO:0000313" key="2">
    <source>
        <dbReference type="Proteomes" id="UP000682416"/>
    </source>
</evidence>
<dbReference type="AlphaFoldDB" id="A0A975QJJ9"/>
<keyword evidence="2" id="KW-1185">Reference proteome</keyword>
<organism evidence="1 2">
    <name type="scientific">Nocardiopsis eucommiae</name>
    <dbReference type="NCBI Taxonomy" id="2831970"/>
    <lineage>
        <taxon>Bacteria</taxon>
        <taxon>Bacillati</taxon>
        <taxon>Actinomycetota</taxon>
        <taxon>Actinomycetes</taxon>
        <taxon>Streptosporangiales</taxon>
        <taxon>Nocardiopsidaceae</taxon>
        <taxon>Nocardiopsis</taxon>
    </lineage>
</organism>
<reference evidence="1" key="1">
    <citation type="submission" date="2021-05" db="EMBL/GenBank/DDBJ databases">
        <authorList>
            <person name="Kaiqin L."/>
            <person name="Jian G."/>
        </authorList>
    </citation>
    <scope>NUCLEOTIDE SEQUENCE</scope>
    <source>
        <strain evidence="1">HDS5</strain>
    </source>
</reference>
<evidence type="ECO:0000313" key="1">
    <source>
        <dbReference type="EMBL" id="QVJ00367.1"/>
    </source>
</evidence>
<proteinExistence type="predicted"/>
<name>A0A975QJJ9_9ACTN</name>
<dbReference type="Proteomes" id="UP000682416">
    <property type="component" value="Chromosome"/>
</dbReference>
<dbReference type="KEGG" id="nec:KGD82_16535"/>
<dbReference type="EMBL" id="CP074402">
    <property type="protein sequence ID" value="QVJ00367.1"/>
    <property type="molecule type" value="Genomic_DNA"/>
</dbReference>
<sequence length="69" mass="7291">MDEFEVNMVVGRDEDAVAELGGAHGYTIGEPLKVPAVVLARAARVPLEGLPGMRFVTTGEGWRPAVVDA</sequence>
<accession>A0A975QJJ9</accession>
<gene>
    <name evidence="1" type="ORF">KGD82_16535</name>
</gene>
<protein>
    <submittedName>
        <fullName evidence="1">Uncharacterized protein</fullName>
    </submittedName>
</protein>